<dbReference type="InterPro" id="IPR030456">
    <property type="entry name" value="TF_fork_head_CS_2"/>
</dbReference>
<feature type="region of interest" description="Disordered" evidence="8">
    <location>
        <begin position="644"/>
        <end position="716"/>
    </location>
</feature>
<evidence type="ECO:0000256" key="3">
    <source>
        <dbReference type="ARBA" id="ARBA00023015"/>
    </source>
</evidence>
<sequence>MSPERPPSQDGGPMLESPSLIMSSMPIESSHVILQQHIQYSNPGIGGGGDGGGGGGGHIVINGNGMATGSGGGSRSVNGQGVVAAGEQTGSSKLLVLQQTGENYIAASPLSFAANENNGVGNIVLLATEQMDVNPGDHNGIVTSANGGDEELTPLTWLHNKDLLKGINLSCAKVQSNSDTLIKQNTTGAMSPTSDFLEDSCISEDNTSSIVSNSDQSIGIYSTETSPKLYISPNNNNNTINKNRNHLTTSTRTSAVQVSPGGTTTVIEYHSSGKQQQHNGIGGQAGNVASSTGGASTSTTSTTTTTSTPHQHFHKKYLREEHVKTLRQNQNDSGFVSPTTVGQQQYESPPQQQQHQAPSPTQPASPLRHRSGGGGGGQSQKTHLATTPSKHKHPTNQPYDPQVHTTNKPPFSFSSLIFMAIEDASEKALPVKEIYAWIVRHFPYFKTAPTGWKNSVRHNLSLNKCFQKVEKAPNMGKGSLWRVEQQYRQNLIQALTRSPFHPFSTNFDKTVYKTQQGSNDSSSASKSSSGRPLNASLTPRLSKFMAELDAPPEPPASPPIEDEYRHLTSYSYYENGTNAMLNVLVNSNENGGSSAPSSNGGSPEKIARDWGADSSIEDVNAATAMLALKHGPKVFAESFQNGRPVITSSPSEDHTYSAGGNNGTTSTGIGNLSANSSNSNSLDNTSNGTSSDAAYESSEESQMTSRAQEDLEEQRRKAEGVDALLNLAGVSLPPTAPIMLKRSSVDNQFHYQTSSTDAETPLSSPSPSKRSKQRPIRTKLKKKAAWLR</sequence>
<feature type="compositionally biased region" description="Polar residues" evidence="8">
    <location>
        <begin position="330"/>
        <end position="342"/>
    </location>
</feature>
<evidence type="ECO:0000256" key="8">
    <source>
        <dbReference type="SAM" id="MobiDB-lite"/>
    </source>
</evidence>
<feature type="compositionally biased region" description="Low complexity" evidence="8">
    <location>
        <begin position="518"/>
        <end position="529"/>
    </location>
</feature>
<evidence type="ECO:0000256" key="2">
    <source>
        <dbReference type="ARBA" id="ARBA00022473"/>
    </source>
</evidence>
<dbReference type="AlphaFoldDB" id="A0A7G3AWH3"/>
<keyword evidence="10" id="KW-0418">Kinase</keyword>
<dbReference type="PANTHER" id="PTHR13962:SF22">
    <property type="entry name" value="FORKHEAD BOX PROTEIN N3-LIKE PROTEIN"/>
    <property type="match status" value="1"/>
</dbReference>
<keyword evidence="3" id="KW-0805">Transcription regulation</keyword>
<dbReference type="InterPro" id="IPR036388">
    <property type="entry name" value="WH-like_DNA-bd_sf"/>
</dbReference>
<organism evidence="10">
    <name type="scientific">Lutzomyia longipalpis</name>
    <name type="common">Sand fly</name>
    <dbReference type="NCBI Taxonomy" id="7200"/>
    <lineage>
        <taxon>Eukaryota</taxon>
        <taxon>Metazoa</taxon>
        <taxon>Ecdysozoa</taxon>
        <taxon>Arthropoda</taxon>
        <taxon>Hexapoda</taxon>
        <taxon>Insecta</taxon>
        <taxon>Pterygota</taxon>
        <taxon>Neoptera</taxon>
        <taxon>Endopterygota</taxon>
        <taxon>Diptera</taxon>
        <taxon>Nematocera</taxon>
        <taxon>Psychodoidea</taxon>
        <taxon>Psychodidae</taxon>
        <taxon>Lutzomyia</taxon>
        <taxon>Lutzomyia</taxon>
    </lineage>
</organism>
<dbReference type="InterPro" id="IPR047119">
    <property type="entry name" value="FOXN2/3-like"/>
</dbReference>
<dbReference type="InterPro" id="IPR036390">
    <property type="entry name" value="WH_DNA-bd_sf"/>
</dbReference>
<evidence type="ECO:0000256" key="7">
    <source>
        <dbReference type="PROSITE-ProRule" id="PRU00089"/>
    </source>
</evidence>
<dbReference type="InterPro" id="IPR018122">
    <property type="entry name" value="TF_fork_head_CS_1"/>
</dbReference>
<feature type="compositionally biased region" description="Low complexity" evidence="8">
    <location>
        <begin position="663"/>
        <end position="692"/>
    </location>
</feature>
<dbReference type="VEuPathDB" id="VectorBase:LLONM1_004584"/>
<feature type="region of interest" description="Disordered" evidence="8">
    <location>
        <begin position="749"/>
        <end position="788"/>
    </location>
</feature>
<feature type="DNA-binding region" description="Fork-head" evidence="7">
    <location>
        <begin position="408"/>
        <end position="493"/>
    </location>
</feature>
<evidence type="ECO:0000256" key="6">
    <source>
        <dbReference type="ARBA" id="ARBA00023242"/>
    </source>
</evidence>
<keyword evidence="6 7" id="KW-0539">Nucleus</keyword>
<comment type="subcellular location">
    <subcellularLocation>
        <location evidence="1 7">Nucleus</location>
    </subcellularLocation>
</comment>
<dbReference type="PROSITE" id="PS00658">
    <property type="entry name" value="FORK_HEAD_2"/>
    <property type="match status" value="1"/>
</dbReference>
<feature type="region of interest" description="Disordered" evidence="8">
    <location>
        <begin position="271"/>
        <end position="315"/>
    </location>
</feature>
<name>A0A7G3AWH3_LUTLO</name>
<feature type="compositionally biased region" description="Basic residues" evidence="8">
    <location>
        <begin position="769"/>
        <end position="788"/>
    </location>
</feature>
<evidence type="ECO:0000256" key="4">
    <source>
        <dbReference type="ARBA" id="ARBA00023125"/>
    </source>
</evidence>
<accession>A0A7G3AWH3</accession>
<dbReference type="GO" id="GO:0005634">
    <property type="term" value="C:nucleus"/>
    <property type="evidence" value="ECO:0007669"/>
    <property type="project" value="UniProtKB-SubCell"/>
</dbReference>
<keyword evidence="2" id="KW-0217">Developmental protein</keyword>
<evidence type="ECO:0000256" key="1">
    <source>
        <dbReference type="ARBA" id="ARBA00004123"/>
    </source>
</evidence>
<feature type="compositionally biased region" description="Polar residues" evidence="8">
    <location>
        <begin position="379"/>
        <end position="388"/>
    </location>
</feature>
<evidence type="ECO:0000256" key="5">
    <source>
        <dbReference type="ARBA" id="ARBA00023163"/>
    </source>
</evidence>
<feature type="region of interest" description="Disordered" evidence="8">
    <location>
        <begin position="513"/>
        <end position="536"/>
    </location>
</feature>
<feature type="compositionally biased region" description="Low complexity" evidence="8">
    <location>
        <begin position="289"/>
        <end position="308"/>
    </location>
</feature>
<dbReference type="Gene3D" id="1.10.10.10">
    <property type="entry name" value="Winged helix-like DNA-binding domain superfamily/Winged helix DNA-binding domain"/>
    <property type="match status" value="1"/>
</dbReference>
<keyword evidence="5" id="KW-0804">Transcription</keyword>
<dbReference type="GO" id="GO:0000987">
    <property type="term" value="F:cis-regulatory region sequence-specific DNA binding"/>
    <property type="evidence" value="ECO:0007669"/>
    <property type="project" value="TreeGrafter"/>
</dbReference>
<dbReference type="PROSITE" id="PS50039">
    <property type="entry name" value="FORK_HEAD_3"/>
    <property type="match status" value="1"/>
</dbReference>
<dbReference type="PRINTS" id="PR00053">
    <property type="entry name" value="FORKHEAD"/>
</dbReference>
<dbReference type="InterPro" id="IPR001766">
    <property type="entry name" value="Fork_head_dom"/>
</dbReference>
<feature type="compositionally biased region" description="Polar residues" evidence="8">
    <location>
        <begin position="395"/>
        <end position="406"/>
    </location>
</feature>
<dbReference type="SMART" id="SM00339">
    <property type="entry name" value="FH"/>
    <property type="match status" value="1"/>
</dbReference>
<dbReference type="SUPFAM" id="SSF46785">
    <property type="entry name" value="Winged helix' DNA-binding domain"/>
    <property type="match status" value="1"/>
</dbReference>
<proteinExistence type="predicted"/>
<feature type="compositionally biased region" description="Polar residues" evidence="8">
    <location>
        <begin position="749"/>
        <end position="758"/>
    </location>
</feature>
<evidence type="ECO:0000259" key="9">
    <source>
        <dbReference type="PROSITE" id="PS50039"/>
    </source>
</evidence>
<feature type="compositionally biased region" description="Low complexity" evidence="8">
    <location>
        <begin position="343"/>
        <end position="366"/>
    </location>
</feature>
<reference evidence="10" key="1">
    <citation type="journal article" date="2020" name="BMC">
        <title>Leishmania infection induces a limited differential gene expression in the sand fly midgut.</title>
        <authorList>
            <person name="Coutinho-Abreu I.V."/>
            <person name="Serafim T.D."/>
            <person name="Meneses C."/>
            <person name="Kamhawi S."/>
            <person name="Oliveira F."/>
            <person name="Valenzuela J.G."/>
        </authorList>
    </citation>
    <scope>NUCLEOTIDE SEQUENCE</scope>
    <source>
        <strain evidence="10">Jacobina</strain>
        <tissue evidence="10">Midgut</tissue>
    </source>
</reference>
<dbReference type="GO" id="GO:0016301">
    <property type="term" value="F:kinase activity"/>
    <property type="evidence" value="ECO:0007669"/>
    <property type="project" value="UniProtKB-KW"/>
</dbReference>
<dbReference type="GO" id="GO:0003700">
    <property type="term" value="F:DNA-binding transcription factor activity"/>
    <property type="evidence" value="ECO:0007669"/>
    <property type="project" value="InterPro"/>
</dbReference>
<keyword evidence="4 7" id="KW-0238">DNA-binding</keyword>
<dbReference type="Pfam" id="PF00250">
    <property type="entry name" value="Forkhead"/>
    <property type="match status" value="1"/>
</dbReference>
<feature type="compositionally biased region" description="Basic and acidic residues" evidence="8">
    <location>
        <begin position="707"/>
        <end position="716"/>
    </location>
</feature>
<dbReference type="PROSITE" id="PS00657">
    <property type="entry name" value="FORK_HEAD_1"/>
    <property type="match status" value="1"/>
</dbReference>
<dbReference type="PANTHER" id="PTHR13962">
    <property type="entry name" value="FORKHEAD BOX PROTEIN N3-LIKE PROTEIN-RELATED"/>
    <property type="match status" value="1"/>
</dbReference>
<feature type="domain" description="Fork-head" evidence="9">
    <location>
        <begin position="408"/>
        <end position="493"/>
    </location>
</feature>
<evidence type="ECO:0000313" key="10">
    <source>
        <dbReference type="EMBL" id="MBC1177015.1"/>
    </source>
</evidence>
<dbReference type="EMBL" id="GITU01008312">
    <property type="protein sequence ID" value="MBC1177015.1"/>
    <property type="molecule type" value="Transcribed_RNA"/>
</dbReference>
<protein>
    <submittedName>
        <fullName evidence="10">Putative serine/threonine-protein kinase ddb isoform x1</fullName>
    </submittedName>
</protein>
<keyword evidence="10" id="KW-0808">Transferase</keyword>
<feature type="region of interest" description="Disordered" evidence="8">
    <location>
        <begin position="330"/>
        <end position="406"/>
    </location>
</feature>